<organism evidence="1">
    <name type="scientific">marine sediment metagenome</name>
    <dbReference type="NCBI Taxonomy" id="412755"/>
    <lineage>
        <taxon>unclassified sequences</taxon>
        <taxon>metagenomes</taxon>
        <taxon>ecological metagenomes</taxon>
    </lineage>
</organism>
<feature type="non-terminal residue" evidence="1">
    <location>
        <position position="1"/>
    </location>
</feature>
<feature type="non-terminal residue" evidence="1">
    <location>
        <position position="48"/>
    </location>
</feature>
<evidence type="ECO:0000313" key="1">
    <source>
        <dbReference type="EMBL" id="GAH30046.1"/>
    </source>
</evidence>
<name>X1E9W5_9ZZZZ</name>
<accession>X1E9W5</accession>
<dbReference type="AlphaFoldDB" id="X1E9W5"/>
<protein>
    <submittedName>
        <fullName evidence="1">Uncharacterized protein</fullName>
    </submittedName>
</protein>
<sequence>HLSGTSSTPYDDTPPLITEGSEFFSESVTLNTDTGRVVIWFSTIVTVS</sequence>
<dbReference type="EMBL" id="BART01041952">
    <property type="protein sequence ID" value="GAH30046.1"/>
    <property type="molecule type" value="Genomic_DNA"/>
</dbReference>
<comment type="caution">
    <text evidence="1">The sequence shown here is derived from an EMBL/GenBank/DDBJ whole genome shotgun (WGS) entry which is preliminary data.</text>
</comment>
<gene>
    <name evidence="1" type="ORF">S01H4_67084</name>
</gene>
<proteinExistence type="predicted"/>
<reference evidence="1" key="1">
    <citation type="journal article" date="2014" name="Front. Microbiol.">
        <title>High frequency of phylogenetically diverse reductive dehalogenase-homologous genes in deep subseafloor sedimentary metagenomes.</title>
        <authorList>
            <person name="Kawai M."/>
            <person name="Futagami T."/>
            <person name="Toyoda A."/>
            <person name="Takaki Y."/>
            <person name="Nishi S."/>
            <person name="Hori S."/>
            <person name="Arai W."/>
            <person name="Tsubouchi T."/>
            <person name="Morono Y."/>
            <person name="Uchiyama I."/>
            <person name="Ito T."/>
            <person name="Fujiyama A."/>
            <person name="Inagaki F."/>
            <person name="Takami H."/>
        </authorList>
    </citation>
    <scope>NUCLEOTIDE SEQUENCE</scope>
    <source>
        <strain evidence="1">Expedition CK06-06</strain>
    </source>
</reference>